<comment type="caution">
    <text evidence="2">The sequence shown here is derived from an EMBL/GenBank/DDBJ whole genome shotgun (WGS) entry which is preliminary data.</text>
</comment>
<dbReference type="AlphaFoldDB" id="A0A7K3LVA5"/>
<feature type="signal peptide" evidence="1">
    <location>
        <begin position="1"/>
        <end position="30"/>
    </location>
</feature>
<evidence type="ECO:0000256" key="1">
    <source>
        <dbReference type="SAM" id="SignalP"/>
    </source>
</evidence>
<proteinExistence type="predicted"/>
<dbReference type="PROSITE" id="PS51318">
    <property type="entry name" value="TAT"/>
    <property type="match status" value="1"/>
</dbReference>
<accession>A0A7K3LVA5</accession>
<evidence type="ECO:0000313" key="3">
    <source>
        <dbReference type="Proteomes" id="UP000466307"/>
    </source>
</evidence>
<dbReference type="Proteomes" id="UP000466307">
    <property type="component" value="Unassembled WGS sequence"/>
</dbReference>
<organism evidence="2 3">
    <name type="scientific">Gordonia desulfuricans</name>
    <dbReference type="NCBI Taxonomy" id="89051"/>
    <lineage>
        <taxon>Bacteria</taxon>
        <taxon>Bacillati</taxon>
        <taxon>Actinomycetota</taxon>
        <taxon>Actinomycetes</taxon>
        <taxon>Mycobacteriales</taxon>
        <taxon>Gordoniaceae</taxon>
        <taxon>Gordonia</taxon>
    </lineage>
</organism>
<protein>
    <submittedName>
        <fullName evidence="2">Uncharacterized protein</fullName>
    </submittedName>
</protein>
<keyword evidence="1" id="KW-0732">Signal</keyword>
<gene>
    <name evidence="2" type="ORF">GYA93_21840</name>
</gene>
<sequence length="194" mass="20350">MSLKRTAMLLAATAALSVGATISAAGPAAAAEESFAKMAYDLHNGQLVQFDNRGTGQPDQSCEAILWKGDHVSEVKRNLTFPYSMISNTNGRYGGLDQPIIGRTLPGVGPDANAKSTAYFYKTNADGDWLGNVSDLVNNDDPTQRSAITKPSTALVSCTNLGNAVVLLSSGATKDTWYAGETIEPYGSLDGIIG</sequence>
<dbReference type="EMBL" id="JAADZU010000103">
    <property type="protein sequence ID" value="NDK92184.1"/>
    <property type="molecule type" value="Genomic_DNA"/>
</dbReference>
<feature type="chain" id="PRO_5029625383" evidence="1">
    <location>
        <begin position="31"/>
        <end position="194"/>
    </location>
</feature>
<reference evidence="2 3" key="1">
    <citation type="submission" date="2020-01" db="EMBL/GenBank/DDBJ databases">
        <title>Investigation of new actinobacteria for the biodesulphurisation of diesel fuel.</title>
        <authorList>
            <person name="Athi Narayanan S.M."/>
        </authorList>
    </citation>
    <scope>NUCLEOTIDE SEQUENCE [LARGE SCALE GENOMIC DNA]</scope>
    <source>
        <strain evidence="2 3">213E</strain>
    </source>
</reference>
<dbReference type="InterPro" id="IPR006311">
    <property type="entry name" value="TAT_signal"/>
</dbReference>
<keyword evidence="3" id="KW-1185">Reference proteome</keyword>
<evidence type="ECO:0000313" key="2">
    <source>
        <dbReference type="EMBL" id="NDK92184.1"/>
    </source>
</evidence>
<name>A0A7K3LVA5_9ACTN</name>
<dbReference type="RefSeq" id="WP_162128891.1">
    <property type="nucleotide sequence ID" value="NZ_JAADZU010000103.1"/>
</dbReference>